<keyword evidence="1" id="KW-1133">Transmembrane helix</keyword>
<feature type="transmembrane region" description="Helical" evidence="1">
    <location>
        <begin position="53"/>
        <end position="76"/>
    </location>
</feature>
<accession>A0AAU8D0P4</accession>
<geneLocation type="plasmid" evidence="2">
    <name>pMk2240A</name>
</geneLocation>
<evidence type="ECO:0000313" key="2">
    <source>
        <dbReference type="EMBL" id="XCG52445.1"/>
    </source>
</evidence>
<protein>
    <submittedName>
        <fullName evidence="2">Uncharacterized protein</fullName>
    </submittedName>
</protein>
<sequence length="100" mass="10708">MNVLGFTLLFALAALLGMFVGGVGSSVWWITGSVLILIAALAQAWLSPEFSIVGAVLIVIGYNSGLVLAVLVRGVLAEIFGPFRRNLRHDHLKDKSSNEK</sequence>
<reference evidence="2" key="1">
    <citation type="submission" date="2024-06" db="EMBL/GenBank/DDBJ databases">
        <title>Mesorhizobium karijinii sp. nov., a symbiont of the iconic Swainsona formosa from arid Australia.</title>
        <authorList>
            <person name="Hill Y.J."/>
            <person name="Watkin E.L.J."/>
            <person name="O'Hara G.W."/>
            <person name="Terpolilli J."/>
            <person name="Tye M.L."/>
            <person name="Kohlmeier M.G."/>
        </authorList>
    </citation>
    <scope>NUCLEOTIDE SEQUENCE</scope>
    <source>
        <strain evidence="2">WSM2240</strain>
        <plasmid evidence="2">pMk2240A</plasmid>
    </source>
</reference>
<keyword evidence="2" id="KW-0614">Plasmid</keyword>
<dbReference type="RefSeq" id="WP_353646647.1">
    <property type="nucleotide sequence ID" value="NZ_CP159256.1"/>
</dbReference>
<dbReference type="EMBL" id="CP159256">
    <property type="protein sequence ID" value="XCG52445.1"/>
    <property type="molecule type" value="Genomic_DNA"/>
</dbReference>
<keyword evidence="1" id="KW-0472">Membrane</keyword>
<name>A0AAU8D0P4_9HYPH</name>
<keyword evidence="1" id="KW-0812">Transmembrane</keyword>
<dbReference type="AlphaFoldDB" id="A0AAU8D0P4"/>
<organism evidence="2">
    <name type="scientific">Mesorhizobium sp. WSM2240</name>
    <dbReference type="NCBI Taxonomy" id="3228851"/>
    <lineage>
        <taxon>Bacteria</taxon>
        <taxon>Pseudomonadati</taxon>
        <taxon>Pseudomonadota</taxon>
        <taxon>Alphaproteobacteria</taxon>
        <taxon>Hyphomicrobiales</taxon>
        <taxon>Phyllobacteriaceae</taxon>
        <taxon>Mesorhizobium</taxon>
    </lineage>
</organism>
<evidence type="ECO:0000256" key="1">
    <source>
        <dbReference type="SAM" id="Phobius"/>
    </source>
</evidence>
<gene>
    <name evidence="2" type="ORF">ABVK50_30360</name>
</gene>
<feature type="transmembrane region" description="Helical" evidence="1">
    <location>
        <begin position="27"/>
        <end position="46"/>
    </location>
</feature>
<proteinExistence type="predicted"/>